<evidence type="ECO:0000256" key="2">
    <source>
        <dbReference type="SAM" id="MobiDB-lite"/>
    </source>
</evidence>
<dbReference type="InterPro" id="IPR011600">
    <property type="entry name" value="Pept_C14_caspase"/>
</dbReference>
<feature type="compositionally biased region" description="Polar residues" evidence="2">
    <location>
        <begin position="57"/>
        <end position="77"/>
    </location>
</feature>
<name>A0A7N2MX88_QUELO</name>
<dbReference type="PANTHER" id="PTHR48104:SF2">
    <property type="entry name" value="METACASPASE-1-LIKE ISOFORM X1"/>
    <property type="match status" value="1"/>
</dbReference>
<sequence>MEKTKRCNTQHSVTKPQSKCKCFVPTGGQSGDNQERHHRFTQFVKIFAERFKNKLSSSGESTNVSSMNVKPSGTGSAETHPRKRALLCGVTYKNKKYKLKGTVNDVKSMRKFLIDKYGYPEECIRVLTEEEEENFSPTKKNIQESLKWLVEGSESGDSLVFYFSGHGLRQPDFNDEERDGFDETICPVDFMQEGMILDNDINSTIVWPLKEGVTLHAIVDACHSGTILDLEHVYNRERNEWEDNSAPSKARKSTSGGIAICLSACEDDKMAADTTAFTGKAMAGAMTYLMIETVRNNTEVTYGLLLDKMHEMVEQFNNKSCLGKFLPRVLYHRKIQNALLSSSETFNVYEKKFLL</sequence>
<organism evidence="4 5">
    <name type="scientific">Quercus lobata</name>
    <name type="common">Valley oak</name>
    <dbReference type="NCBI Taxonomy" id="97700"/>
    <lineage>
        <taxon>Eukaryota</taxon>
        <taxon>Viridiplantae</taxon>
        <taxon>Streptophyta</taxon>
        <taxon>Embryophyta</taxon>
        <taxon>Tracheophyta</taxon>
        <taxon>Spermatophyta</taxon>
        <taxon>Magnoliopsida</taxon>
        <taxon>eudicotyledons</taxon>
        <taxon>Gunneridae</taxon>
        <taxon>Pentapetalae</taxon>
        <taxon>rosids</taxon>
        <taxon>fabids</taxon>
        <taxon>Fagales</taxon>
        <taxon>Fagaceae</taxon>
        <taxon>Quercus</taxon>
    </lineage>
</organism>
<evidence type="ECO:0000313" key="5">
    <source>
        <dbReference type="Proteomes" id="UP000594261"/>
    </source>
</evidence>
<dbReference type="PANTHER" id="PTHR48104">
    <property type="entry name" value="METACASPASE-4"/>
    <property type="match status" value="1"/>
</dbReference>
<dbReference type="EnsemblPlants" id="QL11p021473:mrna">
    <property type="protein sequence ID" value="QL11p021473:mrna"/>
    <property type="gene ID" value="QL11p021473"/>
</dbReference>
<dbReference type="InParanoid" id="A0A7N2MX88"/>
<dbReference type="OMA" id="WEIPDIT"/>
<comment type="similarity">
    <text evidence="1">Belongs to the peptidase C14B family.</text>
</comment>
<reference evidence="4 5" key="1">
    <citation type="journal article" date="2016" name="G3 (Bethesda)">
        <title>First Draft Assembly and Annotation of the Genome of a California Endemic Oak Quercus lobata Nee (Fagaceae).</title>
        <authorList>
            <person name="Sork V.L."/>
            <person name="Fitz-Gibbon S.T."/>
            <person name="Puiu D."/>
            <person name="Crepeau M."/>
            <person name="Gugger P.F."/>
            <person name="Sherman R."/>
            <person name="Stevens K."/>
            <person name="Langley C.H."/>
            <person name="Pellegrini M."/>
            <person name="Salzberg S.L."/>
        </authorList>
    </citation>
    <scope>NUCLEOTIDE SEQUENCE [LARGE SCALE GENOMIC DNA]</scope>
    <source>
        <strain evidence="4 5">cv. SW786</strain>
    </source>
</reference>
<dbReference type="InterPro" id="IPR029030">
    <property type="entry name" value="Caspase-like_dom_sf"/>
</dbReference>
<dbReference type="Pfam" id="PF00656">
    <property type="entry name" value="Peptidase_C14"/>
    <property type="match status" value="1"/>
</dbReference>
<dbReference type="GO" id="GO:0004197">
    <property type="term" value="F:cysteine-type endopeptidase activity"/>
    <property type="evidence" value="ECO:0007669"/>
    <property type="project" value="InterPro"/>
</dbReference>
<feature type="domain" description="Peptidase C14 caspase" evidence="3">
    <location>
        <begin position="82"/>
        <end position="333"/>
    </location>
</feature>
<protein>
    <recommendedName>
        <fullName evidence="3">Peptidase C14 caspase domain-containing protein</fullName>
    </recommendedName>
</protein>
<evidence type="ECO:0000259" key="3">
    <source>
        <dbReference type="Pfam" id="PF00656"/>
    </source>
</evidence>
<dbReference type="OrthoDB" id="3223806at2759"/>
<gene>
    <name evidence="4" type="primary">LOC115967863</name>
</gene>
<dbReference type="SUPFAM" id="SSF52129">
    <property type="entry name" value="Caspase-like"/>
    <property type="match status" value="1"/>
</dbReference>
<evidence type="ECO:0000313" key="4">
    <source>
        <dbReference type="EnsemblPlants" id="QL11p021473:mrna"/>
    </source>
</evidence>
<evidence type="ECO:0000256" key="1">
    <source>
        <dbReference type="ARBA" id="ARBA00009005"/>
    </source>
</evidence>
<dbReference type="AlphaFoldDB" id="A0A7N2MX88"/>
<dbReference type="GO" id="GO:0005737">
    <property type="term" value="C:cytoplasm"/>
    <property type="evidence" value="ECO:0007669"/>
    <property type="project" value="TreeGrafter"/>
</dbReference>
<dbReference type="EMBL" id="LRBV02000011">
    <property type="status" value="NOT_ANNOTATED_CDS"/>
    <property type="molecule type" value="Genomic_DNA"/>
</dbReference>
<accession>A0A7N2MX88</accession>
<dbReference type="InterPro" id="IPR050452">
    <property type="entry name" value="Metacaspase"/>
</dbReference>
<keyword evidence="5" id="KW-1185">Reference proteome</keyword>
<dbReference type="Proteomes" id="UP000594261">
    <property type="component" value="Chromosome 11"/>
</dbReference>
<feature type="region of interest" description="Disordered" evidence="2">
    <location>
        <begin position="57"/>
        <end position="80"/>
    </location>
</feature>
<proteinExistence type="inferred from homology"/>
<dbReference type="RefSeq" id="XP_030942876.1">
    <property type="nucleotide sequence ID" value="XM_031087016.1"/>
</dbReference>
<dbReference type="KEGG" id="qlo:115967863"/>
<dbReference type="GO" id="GO:0006508">
    <property type="term" value="P:proteolysis"/>
    <property type="evidence" value="ECO:0007669"/>
    <property type="project" value="InterPro"/>
</dbReference>
<dbReference type="Gramene" id="QL11p021473:mrna">
    <property type="protein sequence ID" value="QL11p021473:mrna"/>
    <property type="gene ID" value="QL11p021473"/>
</dbReference>
<reference evidence="4" key="2">
    <citation type="submission" date="2021-01" db="UniProtKB">
        <authorList>
            <consortium name="EnsemblPlants"/>
        </authorList>
    </citation>
    <scope>IDENTIFICATION</scope>
</reference>
<dbReference type="GeneID" id="115967863"/>
<dbReference type="Gene3D" id="3.40.50.12660">
    <property type="match status" value="1"/>
</dbReference>